<organism evidence="1 2">
    <name type="scientific">Rhodopseudomonas palustris (strain BisB5)</name>
    <dbReference type="NCBI Taxonomy" id="316057"/>
    <lineage>
        <taxon>Bacteria</taxon>
        <taxon>Pseudomonadati</taxon>
        <taxon>Pseudomonadota</taxon>
        <taxon>Alphaproteobacteria</taxon>
        <taxon>Hyphomicrobiales</taxon>
        <taxon>Nitrobacteraceae</taxon>
        <taxon>Rhodopseudomonas</taxon>
    </lineage>
</organism>
<sequence length="105" mass="11712">MIRRLGEIGDRVAAHALDHRLAEHHMLNGVGVVRGVILADHIPWNDRFLMVDQRLIAARPQSDRAIRACAKGADRNADRTASRKTLPFSEKCWLPGPDSNQRPTG</sequence>
<proteinExistence type="predicted"/>
<name>Q137D4_RHOPS</name>
<dbReference type="HOGENOM" id="CLU_2234502_0_0_5"/>
<dbReference type="KEGG" id="rpd:RPD_2575"/>
<evidence type="ECO:0000313" key="2">
    <source>
        <dbReference type="Proteomes" id="UP000001818"/>
    </source>
</evidence>
<reference evidence="1 2" key="1">
    <citation type="submission" date="2006-03" db="EMBL/GenBank/DDBJ databases">
        <title>Complete sequence of Rhodopseudomonas palustris BisB5.</title>
        <authorList>
            <consortium name="US DOE Joint Genome Institute"/>
            <person name="Copeland A."/>
            <person name="Lucas S."/>
            <person name="Lapidus A."/>
            <person name="Barry K."/>
            <person name="Detter J.C."/>
            <person name="Glavina del Rio T."/>
            <person name="Hammon N."/>
            <person name="Israni S."/>
            <person name="Dalin E."/>
            <person name="Tice H."/>
            <person name="Pitluck S."/>
            <person name="Chain P."/>
            <person name="Malfatti S."/>
            <person name="Shin M."/>
            <person name="Vergez L."/>
            <person name="Schmutz J."/>
            <person name="Larimer F."/>
            <person name="Land M."/>
            <person name="Hauser L."/>
            <person name="Pelletier D.A."/>
            <person name="Kyrpides N."/>
            <person name="Lykidis A."/>
            <person name="Oda Y."/>
            <person name="Harwood C.S."/>
            <person name="Richardson P."/>
        </authorList>
    </citation>
    <scope>NUCLEOTIDE SEQUENCE [LARGE SCALE GENOMIC DNA]</scope>
    <source>
        <strain evidence="1 2">BisB5</strain>
    </source>
</reference>
<protein>
    <submittedName>
        <fullName evidence="1">Uncharacterized protein</fullName>
    </submittedName>
</protein>
<gene>
    <name evidence="1" type="ordered locus">RPD_2575</name>
</gene>
<dbReference type="Proteomes" id="UP000001818">
    <property type="component" value="Chromosome"/>
</dbReference>
<evidence type="ECO:0000313" key="1">
    <source>
        <dbReference type="EMBL" id="ABE39805.1"/>
    </source>
</evidence>
<dbReference type="EMBL" id="CP000283">
    <property type="protein sequence ID" value="ABE39805.1"/>
    <property type="molecule type" value="Genomic_DNA"/>
</dbReference>
<dbReference type="AlphaFoldDB" id="Q137D4"/>
<accession>Q137D4</accession>